<evidence type="ECO:0008006" key="4">
    <source>
        <dbReference type="Google" id="ProtNLM"/>
    </source>
</evidence>
<keyword evidence="1" id="KW-0812">Transmembrane</keyword>
<dbReference type="Proteomes" id="UP000198756">
    <property type="component" value="Unassembled WGS sequence"/>
</dbReference>
<feature type="transmembrane region" description="Helical" evidence="1">
    <location>
        <begin position="6"/>
        <end position="26"/>
    </location>
</feature>
<gene>
    <name evidence="2" type="ORF">SAMN03080617_01999</name>
</gene>
<dbReference type="RefSeq" id="WP_092729805.1">
    <property type="nucleotide sequence ID" value="NZ_FMXE01000012.1"/>
</dbReference>
<name>A0A1G5XVP3_9BACT</name>
<dbReference type="AlphaFoldDB" id="A0A1G5XVP3"/>
<evidence type="ECO:0000313" key="2">
    <source>
        <dbReference type="EMBL" id="SDA74036.1"/>
    </source>
</evidence>
<proteinExistence type="predicted"/>
<sequence>MKKSNVSMSLWIAGLVSGVVAGYYLYQNREKLGPQKDKIVKLLGDLQKASEQIGKKLKEAGIDGLEKGKKVLDKSTAEFN</sequence>
<keyword evidence="1" id="KW-1133">Transmembrane helix</keyword>
<dbReference type="EMBL" id="FMXE01000012">
    <property type="protein sequence ID" value="SDA74036.1"/>
    <property type="molecule type" value="Genomic_DNA"/>
</dbReference>
<reference evidence="3" key="1">
    <citation type="submission" date="2016-10" db="EMBL/GenBank/DDBJ databases">
        <authorList>
            <person name="Varghese N."/>
            <person name="Submissions S."/>
        </authorList>
    </citation>
    <scope>NUCLEOTIDE SEQUENCE [LARGE SCALE GENOMIC DNA]</scope>
    <source>
        <strain evidence="3">DSM 22703</strain>
    </source>
</reference>
<organism evidence="2 3">
    <name type="scientific">Algoriphagus alkaliphilus</name>
    <dbReference type="NCBI Taxonomy" id="279824"/>
    <lineage>
        <taxon>Bacteria</taxon>
        <taxon>Pseudomonadati</taxon>
        <taxon>Bacteroidota</taxon>
        <taxon>Cytophagia</taxon>
        <taxon>Cytophagales</taxon>
        <taxon>Cyclobacteriaceae</taxon>
        <taxon>Algoriphagus</taxon>
    </lineage>
</organism>
<accession>A0A1G5XVP3</accession>
<protein>
    <recommendedName>
        <fullName evidence="4">YtxH-like protein</fullName>
    </recommendedName>
</protein>
<keyword evidence="1" id="KW-0472">Membrane</keyword>
<evidence type="ECO:0000256" key="1">
    <source>
        <dbReference type="SAM" id="Phobius"/>
    </source>
</evidence>
<evidence type="ECO:0000313" key="3">
    <source>
        <dbReference type="Proteomes" id="UP000198756"/>
    </source>
</evidence>
<dbReference type="OrthoDB" id="826473at2"/>
<keyword evidence="3" id="KW-1185">Reference proteome</keyword>